<evidence type="ECO:0000313" key="3">
    <source>
        <dbReference type="EMBL" id="NBD25252.1"/>
    </source>
</evidence>
<dbReference type="Gene3D" id="3.90.660.50">
    <property type="match status" value="1"/>
</dbReference>
<comment type="similarity">
    <text evidence="1">Belongs to the carotenoid/retinoid oxidoreductase family. CrtN subfamily.</text>
</comment>
<dbReference type="PANTHER" id="PTHR43734:SF1">
    <property type="entry name" value="PHYTOENE DESATURASE"/>
    <property type="match status" value="1"/>
</dbReference>
<dbReference type="Proteomes" id="UP000665561">
    <property type="component" value="Unassembled WGS sequence"/>
</dbReference>
<evidence type="ECO:0000259" key="2">
    <source>
        <dbReference type="Pfam" id="PF01593"/>
    </source>
</evidence>
<keyword evidence="4" id="KW-1185">Reference proteome</keyword>
<feature type="domain" description="Amine oxidase" evidence="2">
    <location>
        <begin position="13"/>
        <end position="417"/>
    </location>
</feature>
<organism evidence="3 4">
    <name type="scientific">Paenibacillus glycinis</name>
    <dbReference type="NCBI Taxonomy" id="2697035"/>
    <lineage>
        <taxon>Bacteria</taxon>
        <taxon>Bacillati</taxon>
        <taxon>Bacillota</taxon>
        <taxon>Bacilli</taxon>
        <taxon>Bacillales</taxon>
        <taxon>Paenibacillaceae</taxon>
        <taxon>Paenibacillus</taxon>
    </lineage>
</organism>
<dbReference type="EMBL" id="JAAAMV010000011">
    <property type="protein sequence ID" value="NBD25252.1"/>
    <property type="molecule type" value="Genomic_DNA"/>
</dbReference>
<dbReference type="SUPFAM" id="SSF51905">
    <property type="entry name" value="FAD/NAD(P)-binding domain"/>
    <property type="match status" value="1"/>
</dbReference>
<dbReference type="InterPro" id="IPR036188">
    <property type="entry name" value="FAD/NAD-bd_sf"/>
</dbReference>
<evidence type="ECO:0000256" key="1">
    <source>
        <dbReference type="ARBA" id="ARBA00038322"/>
    </source>
</evidence>
<dbReference type="InterPro" id="IPR002937">
    <property type="entry name" value="Amino_oxidase"/>
</dbReference>
<gene>
    <name evidence="3" type="ORF">GT019_15315</name>
</gene>
<comment type="caution">
    <text evidence="3">The sequence shown here is derived from an EMBL/GenBank/DDBJ whole genome shotgun (WGS) entry which is preliminary data.</text>
</comment>
<reference evidence="3 4" key="1">
    <citation type="submission" date="2020-01" db="EMBL/GenBank/DDBJ databases">
        <title>Paenibacillus soybeanensis sp. nov. isolated from the nodules of soybean (Glycine max(L.) Merr).</title>
        <authorList>
            <person name="Wang H."/>
        </authorList>
    </citation>
    <scope>NUCLEOTIDE SEQUENCE [LARGE SCALE GENOMIC DNA]</scope>
    <source>
        <strain evidence="3 4">T1</strain>
    </source>
</reference>
<protein>
    <submittedName>
        <fullName evidence="3">FAD-dependent oxidoreductase</fullName>
    </submittedName>
</protein>
<dbReference type="Pfam" id="PF01593">
    <property type="entry name" value="Amino_oxidase"/>
    <property type="match status" value="1"/>
</dbReference>
<evidence type="ECO:0000313" key="4">
    <source>
        <dbReference type="Proteomes" id="UP000665561"/>
    </source>
</evidence>
<sequence length="438" mass="46639">MQRAETIVIGGGLSGLLAAIEVARAGRKVILLEKSDHVGGRGISVRKNGALLNLGGHALYRGGTAFATLRRLGVRLEGSVPGTSGTVIWKNGLSPLPADPLRLITSKLFRFSGKVELGRLLGRLGKTDFTALGDVSLREWAEQEVHDPMVRHLFYALSRTATYSCDIDYQLASPVLKQVQLALKDGVLYLDGGWQRIVDQLRDLAVQSGVEIRTGAGATGIAHEDGAVQGVLLGDGELLRSGSVISTLPPGDSFRLTPGAERTALLRWKEDARPVTAATLDLALNRLPVPGRDFVLGLDRPILFSNHSRAAKLSDNGSIVTHLIQYHVPGENRADEALLARTMDLLHPGWQEAAAAKQFLPSITVVHDCPHRGRRDRKPGPAVPEIRGLYVAGDWASHGEMLADAAAASAVRAAAQAIRDAKAVPGAEPALAGHASRA</sequence>
<accession>A0ABW9XRH3</accession>
<proteinExistence type="inferred from homology"/>
<dbReference type="RefSeq" id="WP_161744067.1">
    <property type="nucleotide sequence ID" value="NZ_JAAAMV010000011.1"/>
</dbReference>
<name>A0ABW9XRH3_9BACL</name>
<dbReference type="PANTHER" id="PTHR43734">
    <property type="entry name" value="PHYTOENE DESATURASE"/>
    <property type="match status" value="1"/>
</dbReference>
<dbReference type="Gene3D" id="3.50.50.60">
    <property type="entry name" value="FAD/NAD(P)-binding domain"/>
    <property type="match status" value="1"/>
</dbReference>